<dbReference type="RefSeq" id="WP_116603299.1">
    <property type="nucleotide sequence ID" value="NZ_JACHWC010000001.1"/>
</dbReference>
<accession>A0ABX5MMG8</accession>
<dbReference type="SUPFAM" id="SSF51735">
    <property type="entry name" value="NAD(P)-binding Rossmann-fold domains"/>
    <property type="match status" value="1"/>
</dbReference>
<dbReference type="InterPro" id="IPR001509">
    <property type="entry name" value="Epimerase_deHydtase"/>
</dbReference>
<feature type="domain" description="NAD-dependent epimerase/dehydratase" evidence="1">
    <location>
        <begin position="4"/>
        <end position="30"/>
    </location>
</feature>
<dbReference type="Proteomes" id="UP000247515">
    <property type="component" value="Unassembled WGS sequence"/>
</dbReference>
<name>A0ABX5MMG8_9BURK</name>
<keyword evidence="4" id="KW-1185">Reference proteome</keyword>
<dbReference type="Pfam" id="PF01370">
    <property type="entry name" value="Epimerase"/>
    <property type="match status" value="1"/>
</dbReference>
<feature type="non-terminal residue" evidence="2">
    <location>
        <position position="31"/>
    </location>
</feature>
<sequence>MTLIVTGAAGFIGSNIVKALNERGEDRIIAV</sequence>
<dbReference type="EMBL" id="QJJV01000001">
    <property type="protein sequence ID" value="PXX20854.1"/>
    <property type="molecule type" value="Genomic_DNA"/>
</dbReference>
<dbReference type="EMBL" id="QJJV01000011">
    <property type="protein sequence ID" value="PXX15007.1"/>
    <property type="molecule type" value="Genomic_DNA"/>
</dbReference>
<evidence type="ECO:0000313" key="4">
    <source>
        <dbReference type="Proteomes" id="UP000247515"/>
    </source>
</evidence>
<organism evidence="2 4">
    <name type="scientific">Paraburkholderia tropica</name>
    <dbReference type="NCBI Taxonomy" id="92647"/>
    <lineage>
        <taxon>Bacteria</taxon>
        <taxon>Pseudomonadati</taxon>
        <taxon>Pseudomonadota</taxon>
        <taxon>Betaproteobacteria</taxon>
        <taxon>Burkholderiales</taxon>
        <taxon>Burkholderiaceae</taxon>
        <taxon>Paraburkholderia</taxon>
    </lineage>
</organism>
<protein>
    <submittedName>
        <fullName evidence="2">NAD-dependent epimerase/dehydratase family protein</fullName>
    </submittedName>
</protein>
<dbReference type="InterPro" id="IPR036291">
    <property type="entry name" value="NAD(P)-bd_dom_sf"/>
</dbReference>
<reference evidence="2 4" key="1">
    <citation type="submission" date="2018-05" db="EMBL/GenBank/DDBJ databases">
        <title>Genomic Encyclopedia of Type Strains, Phase IV (KMG-V): Genome sequencing to study the core and pangenomes of soil and plant-associated prokaryotes.</title>
        <authorList>
            <person name="Whitman W."/>
        </authorList>
    </citation>
    <scope>NUCLEOTIDE SEQUENCE [LARGE SCALE GENOMIC DNA]</scope>
    <source>
        <strain evidence="2 4">SIr-6563</strain>
    </source>
</reference>
<dbReference type="Gene3D" id="3.40.50.720">
    <property type="entry name" value="NAD(P)-binding Rossmann-like Domain"/>
    <property type="match status" value="1"/>
</dbReference>
<evidence type="ECO:0000313" key="3">
    <source>
        <dbReference type="EMBL" id="PXX20854.1"/>
    </source>
</evidence>
<evidence type="ECO:0000313" key="2">
    <source>
        <dbReference type="EMBL" id="PXX15007.1"/>
    </source>
</evidence>
<gene>
    <name evidence="3" type="ORF">C7400_101585</name>
    <name evidence="2" type="ORF">C7400_111223</name>
</gene>
<proteinExistence type="predicted"/>
<evidence type="ECO:0000259" key="1">
    <source>
        <dbReference type="Pfam" id="PF01370"/>
    </source>
</evidence>
<comment type="caution">
    <text evidence="2">The sequence shown here is derived from an EMBL/GenBank/DDBJ whole genome shotgun (WGS) entry which is preliminary data.</text>
</comment>